<evidence type="ECO:0000313" key="2">
    <source>
        <dbReference type="Proteomes" id="UP000244441"/>
    </source>
</evidence>
<dbReference type="RefSeq" id="WP_108601044.1">
    <property type="nucleotide sequence ID" value="NZ_CP026604.1"/>
</dbReference>
<dbReference type="KEGG" id="cate:C2869_00255"/>
<dbReference type="Pfam" id="PF03846">
    <property type="entry name" value="SulA"/>
    <property type="match status" value="1"/>
</dbReference>
<dbReference type="InterPro" id="IPR027417">
    <property type="entry name" value="P-loop_NTPase"/>
</dbReference>
<dbReference type="OrthoDB" id="6385292at2"/>
<dbReference type="EMBL" id="CP026604">
    <property type="protein sequence ID" value="AWB64965.1"/>
    <property type="molecule type" value="Genomic_DNA"/>
</dbReference>
<dbReference type="Proteomes" id="UP000244441">
    <property type="component" value="Chromosome"/>
</dbReference>
<proteinExistence type="predicted"/>
<keyword evidence="2" id="KW-1185">Reference proteome</keyword>
<evidence type="ECO:0008006" key="3">
    <source>
        <dbReference type="Google" id="ProtNLM"/>
    </source>
</evidence>
<gene>
    <name evidence="1" type="ORF">C2869_00255</name>
</gene>
<accession>A0A2S0VLA2</accession>
<dbReference type="Gene3D" id="3.40.50.300">
    <property type="entry name" value="P-loop containing nucleotide triphosphate hydrolases"/>
    <property type="match status" value="1"/>
</dbReference>
<dbReference type="InterPro" id="IPR004596">
    <property type="entry name" value="Cell_div_suppressor_SulA"/>
</dbReference>
<dbReference type="GO" id="GO:0051782">
    <property type="term" value="P:negative regulation of cell division"/>
    <property type="evidence" value="ECO:0007669"/>
    <property type="project" value="InterPro"/>
</dbReference>
<reference evidence="1 2" key="1">
    <citation type="submission" date="2018-01" db="EMBL/GenBank/DDBJ databases">
        <title>Genome sequence of a Cantenovulum-like bacteria.</title>
        <authorList>
            <person name="Tan W.R."/>
            <person name="Lau N.-S."/>
            <person name="Go F."/>
            <person name="Amirul A.-A.A."/>
        </authorList>
    </citation>
    <scope>NUCLEOTIDE SEQUENCE [LARGE SCALE GENOMIC DNA]</scope>
    <source>
        <strain evidence="1 2">CCB-QB4</strain>
    </source>
</reference>
<sequence length="133" mass="14797">MNTYIAMRPAQQTRYFATNNKSSDFSLRFWQSIAKTQEHNRWLCLIAPSDMPSKSELISAGINVERMLVVHTQTDKQAFQSACQALKLGKCAAVVTWLGCLSEAQKQQMQVAANLGNSTSLLIKSSFPQKLVA</sequence>
<organism evidence="1 2">
    <name type="scientific">Saccharobesus litoralis</name>
    <dbReference type="NCBI Taxonomy" id="2172099"/>
    <lineage>
        <taxon>Bacteria</taxon>
        <taxon>Pseudomonadati</taxon>
        <taxon>Pseudomonadota</taxon>
        <taxon>Gammaproteobacteria</taxon>
        <taxon>Alteromonadales</taxon>
        <taxon>Alteromonadaceae</taxon>
        <taxon>Saccharobesus</taxon>
    </lineage>
</organism>
<protein>
    <recommendedName>
        <fullName evidence="3">Cell division inhibitor SulA</fullName>
    </recommendedName>
</protein>
<dbReference type="GO" id="GO:0009432">
    <property type="term" value="P:SOS response"/>
    <property type="evidence" value="ECO:0007669"/>
    <property type="project" value="InterPro"/>
</dbReference>
<evidence type="ECO:0000313" key="1">
    <source>
        <dbReference type="EMBL" id="AWB64965.1"/>
    </source>
</evidence>
<dbReference type="SUPFAM" id="SSF52540">
    <property type="entry name" value="P-loop containing nucleoside triphosphate hydrolases"/>
    <property type="match status" value="1"/>
</dbReference>
<dbReference type="AlphaFoldDB" id="A0A2S0VLA2"/>
<name>A0A2S0VLA2_9ALTE</name>